<feature type="region of interest" description="Disordered" evidence="3">
    <location>
        <begin position="56"/>
        <end position="75"/>
    </location>
</feature>
<dbReference type="CDD" id="cd03443">
    <property type="entry name" value="PaaI_thioesterase"/>
    <property type="match status" value="1"/>
</dbReference>
<proteinExistence type="inferred from homology"/>
<evidence type="ECO:0000313" key="5">
    <source>
        <dbReference type="EMBL" id="KAH6687997.1"/>
    </source>
</evidence>
<comment type="similarity">
    <text evidence="1">Belongs to the thioesterase PaaI family.</text>
</comment>
<gene>
    <name evidence="5" type="ORF">F5X68DRAFT_275674</name>
</gene>
<dbReference type="Pfam" id="PF03061">
    <property type="entry name" value="4HBT"/>
    <property type="match status" value="1"/>
</dbReference>
<accession>A0A9P8VCF3</accession>
<dbReference type="GO" id="GO:0047617">
    <property type="term" value="F:fatty acyl-CoA hydrolase activity"/>
    <property type="evidence" value="ECO:0007669"/>
    <property type="project" value="InterPro"/>
</dbReference>
<feature type="compositionally biased region" description="Low complexity" evidence="3">
    <location>
        <begin position="65"/>
        <end position="74"/>
    </location>
</feature>
<dbReference type="AlphaFoldDB" id="A0A9P8VCF3"/>
<dbReference type="SUPFAM" id="SSF54637">
    <property type="entry name" value="Thioesterase/thiol ester dehydrase-isomerase"/>
    <property type="match status" value="1"/>
</dbReference>
<dbReference type="InterPro" id="IPR039298">
    <property type="entry name" value="ACOT13"/>
</dbReference>
<evidence type="ECO:0000256" key="3">
    <source>
        <dbReference type="SAM" id="MobiDB-lite"/>
    </source>
</evidence>
<feature type="domain" description="Thioesterase" evidence="4">
    <location>
        <begin position="100"/>
        <end position="176"/>
    </location>
</feature>
<dbReference type="PANTHER" id="PTHR21660">
    <property type="entry name" value="THIOESTERASE SUPERFAMILY MEMBER-RELATED"/>
    <property type="match status" value="1"/>
</dbReference>
<comment type="caution">
    <text evidence="5">The sequence shown here is derived from an EMBL/GenBank/DDBJ whole genome shotgun (WGS) entry which is preliminary data.</text>
</comment>
<reference evidence="5" key="1">
    <citation type="journal article" date="2021" name="Nat. Commun.">
        <title>Genetic determinants of endophytism in the Arabidopsis root mycobiome.</title>
        <authorList>
            <person name="Mesny F."/>
            <person name="Miyauchi S."/>
            <person name="Thiergart T."/>
            <person name="Pickel B."/>
            <person name="Atanasova L."/>
            <person name="Karlsson M."/>
            <person name="Huettel B."/>
            <person name="Barry K.W."/>
            <person name="Haridas S."/>
            <person name="Chen C."/>
            <person name="Bauer D."/>
            <person name="Andreopoulos W."/>
            <person name="Pangilinan J."/>
            <person name="LaButti K."/>
            <person name="Riley R."/>
            <person name="Lipzen A."/>
            <person name="Clum A."/>
            <person name="Drula E."/>
            <person name="Henrissat B."/>
            <person name="Kohler A."/>
            <person name="Grigoriev I.V."/>
            <person name="Martin F.M."/>
            <person name="Hacquard S."/>
        </authorList>
    </citation>
    <scope>NUCLEOTIDE SEQUENCE</scope>
    <source>
        <strain evidence="5">MPI-SDFR-AT-0117</strain>
    </source>
</reference>
<keyword evidence="6" id="KW-1185">Reference proteome</keyword>
<organism evidence="5 6">
    <name type="scientific">Plectosphaerella plurivora</name>
    <dbReference type="NCBI Taxonomy" id="936078"/>
    <lineage>
        <taxon>Eukaryota</taxon>
        <taxon>Fungi</taxon>
        <taxon>Dikarya</taxon>
        <taxon>Ascomycota</taxon>
        <taxon>Pezizomycotina</taxon>
        <taxon>Sordariomycetes</taxon>
        <taxon>Hypocreomycetidae</taxon>
        <taxon>Glomerellales</taxon>
        <taxon>Plectosphaerellaceae</taxon>
        <taxon>Plectosphaerella</taxon>
    </lineage>
</organism>
<dbReference type="OrthoDB" id="2831072at2759"/>
<dbReference type="EMBL" id="JAGSXJ010000010">
    <property type="protein sequence ID" value="KAH6687997.1"/>
    <property type="molecule type" value="Genomic_DNA"/>
</dbReference>
<evidence type="ECO:0000313" key="6">
    <source>
        <dbReference type="Proteomes" id="UP000770015"/>
    </source>
</evidence>
<sequence>MSSQDDDLSRSREVLAMTDLADRLRVGMKLIGKTGKLSDSEPDWMAPIMPYLDVHSARMPPPSTPGSSLSPSSPDFAGPEFPTATFSFTVQPVHANRLANLHGGCAATLFDYCTSVALILVAKPGRWQYLGVTRNLACTYLRPIPVGTEILIECEVVSAGRQMSLIRGVMRRKSDGAVLNTCEHGKFNTDPPAKL</sequence>
<dbReference type="PANTHER" id="PTHR21660:SF1">
    <property type="entry name" value="ACYL-COENZYME A THIOESTERASE 13"/>
    <property type="match status" value="1"/>
</dbReference>
<name>A0A9P8VCF3_9PEZI</name>
<dbReference type="InterPro" id="IPR029069">
    <property type="entry name" value="HotDog_dom_sf"/>
</dbReference>
<evidence type="ECO:0000256" key="2">
    <source>
        <dbReference type="ARBA" id="ARBA00022801"/>
    </source>
</evidence>
<dbReference type="Gene3D" id="3.10.129.10">
    <property type="entry name" value="Hotdog Thioesterase"/>
    <property type="match status" value="1"/>
</dbReference>
<dbReference type="InterPro" id="IPR006683">
    <property type="entry name" value="Thioestr_dom"/>
</dbReference>
<protein>
    <submittedName>
        <fullName evidence="5">HotDog domain-containing protein</fullName>
    </submittedName>
</protein>
<dbReference type="Proteomes" id="UP000770015">
    <property type="component" value="Unassembled WGS sequence"/>
</dbReference>
<evidence type="ECO:0000256" key="1">
    <source>
        <dbReference type="ARBA" id="ARBA00008324"/>
    </source>
</evidence>
<keyword evidence="2" id="KW-0378">Hydrolase</keyword>
<evidence type="ECO:0000259" key="4">
    <source>
        <dbReference type="Pfam" id="PF03061"/>
    </source>
</evidence>